<gene>
    <name evidence="3" type="ORF">NA56DRAFT_636261</name>
</gene>
<protein>
    <recommendedName>
        <fullName evidence="2">XPG-I domain-containing protein</fullName>
    </recommendedName>
</protein>
<feature type="region of interest" description="Disordered" evidence="1">
    <location>
        <begin position="680"/>
        <end position="758"/>
    </location>
</feature>
<dbReference type="PANTHER" id="PTHR11081:SF62">
    <property type="entry name" value="XPG-I DOMAIN-CONTAINING PROTEIN"/>
    <property type="match status" value="1"/>
</dbReference>
<sequence>MRSESLFDLLKGEVVEIVDYAFDHHKKTNRAPRLAVNASSWWYTRHTRATVQKIRDRDGLHVNPIESSILYCVLRTLQLGIELHFVFDGGKRLSNGGRSYPGHDAPSELLRDTLTMIGVPWHEAPAEAEAECAKMEIDGLVDGVWSEDGDALAFGCKTLIKSHREVTSSTENGEYVPRSKTHFRIFRLEDIKNNHCGMDRDGFILYAIWNGQPKDVEDLPNLEAQDVLIAASKGLGKSLCAASSTQENLRQWATTELASYLRDARRDFQIPPKFPMWEHLQDYINPVVSTQKVLSNLPQPRNPFLDEKRLFAFLTDKFQWTVTKWVRYTLPVRIVRSLLATEEGEENQHDYLDLECDQLKKLTTKTDKSTRKKQIPKTRKVTATFLVCKATSIDTSAPEPEAARGNVETLAWILRKSNFNKTPSLKRYFKPTTPDPGQKGKSVVPASTSGISFPPLGPRINKAPLTPPSASPSSSNPSSSASSNGEGSSGTRGRYIRSERPPPSPTPMARKGNLQRAMEGRVTKNIREGPKDKGTSSGPILGSGKEKARKVPTSPSMRASSYRRPNEQDSGKGKGKESLTSSSLNANSKRARSPTDSEHSSNGDTYNDANERIDVKRARTPVCSGNSEEDLYNDVDNRPRAAAEQPSTPPAQITRPADAINNIIEIDSDSDSDDDAFEVMLTPPPRSSAPNNEDFITIDSDPGEDRDEDDYGSFPPESQLGSILDDAAVETAKDGGVADESSTDYGSFPASPDLLAFA</sequence>
<dbReference type="OrthoDB" id="2959108at2759"/>
<dbReference type="STRING" id="1745343.A0A2J6PKP8"/>
<dbReference type="GO" id="GO:0006974">
    <property type="term" value="P:DNA damage response"/>
    <property type="evidence" value="ECO:0007669"/>
    <property type="project" value="UniProtKB-ARBA"/>
</dbReference>
<feature type="compositionally biased region" description="Polar residues" evidence="1">
    <location>
        <begin position="578"/>
        <end position="588"/>
    </location>
</feature>
<proteinExistence type="predicted"/>
<dbReference type="InterPro" id="IPR006086">
    <property type="entry name" value="XPG-I_dom"/>
</dbReference>
<accession>A0A2J6PKP8</accession>
<dbReference type="Gene3D" id="3.40.50.1010">
    <property type="entry name" value="5'-nuclease"/>
    <property type="match status" value="1"/>
</dbReference>
<dbReference type="GO" id="GO:0017108">
    <property type="term" value="F:5'-flap endonuclease activity"/>
    <property type="evidence" value="ECO:0007669"/>
    <property type="project" value="TreeGrafter"/>
</dbReference>
<feature type="compositionally biased region" description="Low complexity" evidence="1">
    <location>
        <begin position="471"/>
        <end position="486"/>
    </location>
</feature>
<feature type="compositionally biased region" description="Basic and acidic residues" evidence="1">
    <location>
        <begin position="564"/>
        <end position="577"/>
    </location>
</feature>
<feature type="compositionally biased region" description="Acidic residues" evidence="1">
    <location>
        <begin position="701"/>
        <end position="711"/>
    </location>
</feature>
<evidence type="ECO:0000313" key="3">
    <source>
        <dbReference type="EMBL" id="PMD14436.1"/>
    </source>
</evidence>
<name>A0A2J6PKP8_9HELO</name>
<dbReference type="SMART" id="SM00484">
    <property type="entry name" value="XPGI"/>
    <property type="match status" value="1"/>
</dbReference>
<dbReference type="EMBL" id="KZ613522">
    <property type="protein sequence ID" value="PMD14436.1"/>
    <property type="molecule type" value="Genomic_DNA"/>
</dbReference>
<dbReference type="PRINTS" id="PR00853">
    <property type="entry name" value="XPGRADSUPER"/>
</dbReference>
<feature type="domain" description="XPG-I" evidence="2">
    <location>
        <begin position="115"/>
        <end position="191"/>
    </location>
</feature>
<reference evidence="3 4" key="1">
    <citation type="submission" date="2016-05" db="EMBL/GenBank/DDBJ databases">
        <title>A degradative enzymes factory behind the ericoid mycorrhizal symbiosis.</title>
        <authorList>
            <consortium name="DOE Joint Genome Institute"/>
            <person name="Martino E."/>
            <person name="Morin E."/>
            <person name="Grelet G."/>
            <person name="Kuo A."/>
            <person name="Kohler A."/>
            <person name="Daghino S."/>
            <person name="Barry K."/>
            <person name="Choi C."/>
            <person name="Cichocki N."/>
            <person name="Clum A."/>
            <person name="Copeland A."/>
            <person name="Hainaut M."/>
            <person name="Haridas S."/>
            <person name="Labutti K."/>
            <person name="Lindquist E."/>
            <person name="Lipzen A."/>
            <person name="Khouja H.-R."/>
            <person name="Murat C."/>
            <person name="Ohm R."/>
            <person name="Olson A."/>
            <person name="Spatafora J."/>
            <person name="Veneault-Fourrey C."/>
            <person name="Henrissat B."/>
            <person name="Grigoriev I."/>
            <person name="Martin F."/>
            <person name="Perotto S."/>
        </authorList>
    </citation>
    <scope>NUCLEOTIDE SEQUENCE [LARGE SCALE GENOMIC DNA]</scope>
    <source>
        <strain evidence="3 4">UAMH 7357</strain>
    </source>
</reference>
<dbReference type="SUPFAM" id="SSF88723">
    <property type="entry name" value="PIN domain-like"/>
    <property type="match status" value="1"/>
</dbReference>
<feature type="compositionally biased region" description="Basic and acidic residues" evidence="1">
    <location>
        <begin position="518"/>
        <end position="534"/>
    </location>
</feature>
<evidence type="ECO:0000313" key="4">
    <source>
        <dbReference type="Proteomes" id="UP000235672"/>
    </source>
</evidence>
<evidence type="ECO:0000259" key="2">
    <source>
        <dbReference type="SMART" id="SM00484"/>
    </source>
</evidence>
<dbReference type="InterPro" id="IPR006084">
    <property type="entry name" value="XPG/Rad2"/>
</dbReference>
<dbReference type="PANTHER" id="PTHR11081">
    <property type="entry name" value="FLAP ENDONUCLEASE FAMILY MEMBER"/>
    <property type="match status" value="1"/>
</dbReference>
<organism evidence="3 4">
    <name type="scientific">Hyaloscypha hepaticicola</name>
    <dbReference type="NCBI Taxonomy" id="2082293"/>
    <lineage>
        <taxon>Eukaryota</taxon>
        <taxon>Fungi</taxon>
        <taxon>Dikarya</taxon>
        <taxon>Ascomycota</taxon>
        <taxon>Pezizomycotina</taxon>
        <taxon>Leotiomycetes</taxon>
        <taxon>Helotiales</taxon>
        <taxon>Hyaloscyphaceae</taxon>
        <taxon>Hyaloscypha</taxon>
    </lineage>
</organism>
<evidence type="ECO:0000256" key="1">
    <source>
        <dbReference type="SAM" id="MobiDB-lite"/>
    </source>
</evidence>
<feature type="region of interest" description="Disordered" evidence="1">
    <location>
        <begin position="423"/>
        <end position="659"/>
    </location>
</feature>
<dbReference type="AlphaFoldDB" id="A0A2J6PKP8"/>
<dbReference type="Pfam" id="PF00867">
    <property type="entry name" value="XPG_I"/>
    <property type="match status" value="1"/>
</dbReference>
<dbReference type="InterPro" id="IPR029060">
    <property type="entry name" value="PIN-like_dom_sf"/>
</dbReference>
<dbReference type="Proteomes" id="UP000235672">
    <property type="component" value="Unassembled WGS sequence"/>
</dbReference>
<keyword evidence="4" id="KW-1185">Reference proteome</keyword>